<keyword evidence="2 4" id="KW-0863">Zinc-finger</keyword>
<evidence type="ECO:0000256" key="4">
    <source>
        <dbReference type="PROSITE-ProRule" id="PRU00228"/>
    </source>
</evidence>
<dbReference type="AlphaFoldDB" id="A0A9N9W1E7"/>
<dbReference type="InterPro" id="IPR052895">
    <property type="entry name" value="HetReg/Transcr_Mod"/>
</dbReference>
<accession>A0A9N9W1E7</accession>
<dbReference type="Pfam" id="PF06985">
    <property type="entry name" value="HET"/>
    <property type="match status" value="1"/>
</dbReference>
<proteinExistence type="predicted"/>
<keyword evidence="7" id="KW-1185">Reference proteome</keyword>
<dbReference type="SMART" id="SM00291">
    <property type="entry name" value="ZnF_ZZ"/>
    <property type="match status" value="1"/>
</dbReference>
<dbReference type="PROSITE" id="PS01357">
    <property type="entry name" value="ZF_ZZ_1"/>
    <property type="match status" value="1"/>
</dbReference>
<feature type="domain" description="ZZ-type" evidence="5">
    <location>
        <begin position="631"/>
        <end position="687"/>
    </location>
</feature>
<dbReference type="PANTHER" id="PTHR24148">
    <property type="entry name" value="ANKYRIN REPEAT DOMAIN-CONTAINING PROTEIN 39 HOMOLOG-RELATED"/>
    <property type="match status" value="1"/>
</dbReference>
<evidence type="ECO:0000313" key="6">
    <source>
        <dbReference type="EMBL" id="CAH0037930.1"/>
    </source>
</evidence>
<dbReference type="InterPro" id="IPR010730">
    <property type="entry name" value="HET"/>
</dbReference>
<organism evidence="6 7">
    <name type="scientific">Clonostachys solani</name>
    <dbReference type="NCBI Taxonomy" id="160281"/>
    <lineage>
        <taxon>Eukaryota</taxon>
        <taxon>Fungi</taxon>
        <taxon>Dikarya</taxon>
        <taxon>Ascomycota</taxon>
        <taxon>Pezizomycotina</taxon>
        <taxon>Sordariomycetes</taxon>
        <taxon>Hypocreomycetidae</taxon>
        <taxon>Hypocreales</taxon>
        <taxon>Bionectriaceae</taxon>
        <taxon>Clonostachys</taxon>
    </lineage>
</organism>
<name>A0A9N9W1E7_9HYPO</name>
<dbReference type="SUPFAM" id="SSF57850">
    <property type="entry name" value="RING/U-box"/>
    <property type="match status" value="1"/>
</dbReference>
<evidence type="ECO:0000313" key="7">
    <source>
        <dbReference type="Proteomes" id="UP000775872"/>
    </source>
</evidence>
<protein>
    <recommendedName>
        <fullName evidence="5">ZZ-type domain-containing protein</fullName>
    </recommendedName>
</protein>
<reference evidence="6 7" key="2">
    <citation type="submission" date="2021-10" db="EMBL/GenBank/DDBJ databases">
        <authorList>
            <person name="Piombo E."/>
        </authorList>
    </citation>
    <scope>NUCLEOTIDE SEQUENCE [LARGE SCALE GENOMIC DNA]</scope>
</reference>
<gene>
    <name evidence="6" type="ORF">CSOL1703_00003083</name>
</gene>
<dbReference type="OrthoDB" id="5386682at2759"/>
<evidence type="ECO:0000256" key="1">
    <source>
        <dbReference type="ARBA" id="ARBA00022723"/>
    </source>
</evidence>
<keyword evidence="3" id="KW-0862">Zinc</keyword>
<dbReference type="GO" id="GO:0008270">
    <property type="term" value="F:zinc ion binding"/>
    <property type="evidence" value="ECO:0007669"/>
    <property type="project" value="UniProtKB-KW"/>
</dbReference>
<dbReference type="PANTHER" id="PTHR24148:SF73">
    <property type="entry name" value="HET DOMAIN PROTEIN (AFU_ORTHOLOGUE AFUA_8G01020)"/>
    <property type="match status" value="1"/>
</dbReference>
<reference evidence="7" key="1">
    <citation type="submission" date="2019-06" db="EMBL/GenBank/DDBJ databases">
        <authorList>
            <person name="Broberg M."/>
        </authorList>
    </citation>
    <scope>NUCLEOTIDE SEQUENCE [LARGE SCALE GENOMIC DNA]</scope>
</reference>
<evidence type="ECO:0000256" key="2">
    <source>
        <dbReference type="ARBA" id="ARBA00022771"/>
    </source>
</evidence>
<keyword evidence="1" id="KW-0479">Metal-binding</keyword>
<dbReference type="InterPro" id="IPR000433">
    <property type="entry name" value="Znf_ZZ"/>
</dbReference>
<dbReference type="Gene3D" id="3.30.60.90">
    <property type="match status" value="1"/>
</dbReference>
<evidence type="ECO:0000256" key="3">
    <source>
        <dbReference type="ARBA" id="ARBA00022833"/>
    </source>
</evidence>
<dbReference type="PROSITE" id="PS50135">
    <property type="entry name" value="ZF_ZZ_2"/>
    <property type="match status" value="1"/>
</dbReference>
<dbReference type="CDD" id="cd02340">
    <property type="entry name" value="ZZ_NBR1_like"/>
    <property type="match status" value="1"/>
</dbReference>
<comment type="caution">
    <text evidence="6">The sequence shown here is derived from an EMBL/GenBank/DDBJ whole genome shotgun (WGS) entry which is preliminary data.</text>
</comment>
<dbReference type="EMBL" id="CABFOC020000002">
    <property type="protein sequence ID" value="CAH0037930.1"/>
    <property type="molecule type" value="Genomic_DNA"/>
</dbReference>
<dbReference type="Pfam" id="PF00569">
    <property type="entry name" value="ZZ"/>
    <property type="match status" value="1"/>
</dbReference>
<evidence type="ECO:0000259" key="5">
    <source>
        <dbReference type="PROSITE" id="PS50135"/>
    </source>
</evidence>
<dbReference type="Proteomes" id="UP000775872">
    <property type="component" value="Unassembled WGS sequence"/>
</dbReference>
<dbReference type="InterPro" id="IPR043145">
    <property type="entry name" value="Znf_ZZ_sf"/>
</dbReference>
<sequence length="948" mass="106461">MASYEAENNMNLMPWGPSYVDQAQAVHNRQAHRPIPKGGEELPNVDITQNKERGFLHPTIDSRRQIRVLKILSETTTKDLVCEYDIVDFDGASTNSYFALSYTWGSATGADDVHDILILEGSKQKVPFCVRRNVWEFLTSDVVQKKLSGRPIYIDALCINQMDNDEKGHQIQLMQSVYSQALEVIIWLGSSIVNDKDDLNLQSLQEHGDWVWTKKRAMGAGAGIGGNAYSPADKQKFAVEFISSQPYWSRTWIIQEIMLASDISIIVGNYIFPWSRVAKLGPQSIQSSLWHKDSHGLPLMNMTFVEGQMRFGQRSAMFGLLERKIKWDSELALDTDEGKSKTYFLPCYVAFGTFAEHACSDPRDKFYAMLGLVEEDIRKDIVPDYHLGVHEVYTVALTAGFRSIKAHLQDSLKMRLEAFGILAAHLHEAFGLQEVDICDSRAAVLAEPSIYVDIQSDLAEARLLEDDTGLRYRHAQACRSNHAPNSCQPHCLLTGLVQASDNSSSPVLTDKESGKQPDPVSNLSLAIHIRGTASGGGPLDYQGFEYGQWSGRSSLRSIQNLGMRPEVPTGTSDATKYRQCLFYTDKERADGDMYWMVDSPHGSYTAPIHIRRRTDSSDGWTVSYEDAIPKPHHTTCDRCEKPIVAMRYHCLQCLDFDLCSPCMKEAGQSKDEHVDQHHFEIIYHPASSMSHTTNPLRYLALNFRRVPYRMHPGVFDSYLHDPDPGAAVKNCLACGIMFPWSPREGVWPPYWVANLNIMTWTPAGEGVPHIRCMGLRLRDSDPTDRPPTPMPGGYRFFGQIQLCAIRQQLAEWASSFSPPVELSPDVNLVELVDRRRKEREARDGESVGGGGEIVLLLAFPPLPQTDGVESDDIIEEDGFWALGLPRSCRPGEDQNDVPTTPVMHFWSVDAIGKANVAKMKADAGRQLKLLPTKADAPMAERQWVTFRW</sequence>